<accession>A0A1T4QM11</accession>
<evidence type="ECO:0000259" key="2">
    <source>
        <dbReference type="Pfam" id="PF00561"/>
    </source>
</evidence>
<dbReference type="OrthoDB" id="9800754at2"/>
<evidence type="ECO:0000313" key="3">
    <source>
        <dbReference type="EMBL" id="SKA04735.1"/>
    </source>
</evidence>
<dbReference type="InterPro" id="IPR029058">
    <property type="entry name" value="AB_hydrolase_fold"/>
</dbReference>
<protein>
    <submittedName>
        <fullName evidence="3">Homoserine O-acetyltransferase</fullName>
    </submittedName>
</protein>
<name>A0A1T4QM11_9HYPH</name>
<reference evidence="4" key="1">
    <citation type="submission" date="2017-02" db="EMBL/GenBank/DDBJ databases">
        <authorList>
            <person name="Varghese N."/>
            <person name="Submissions S."/>
        </authorList>
    </citation>
    <scope>NUCLEOTIDE SEQUENCE [LARGE SCALE GENOMIC DNA]</scope>
    <source>
        <strain evidence="4">ATCC 27094</strain>
    </source>
</reference>
<dbReference type="AlphaFoldDB" id="A0A1T4QM11"/>
<feature type="domain" description="AB hydrolase-1" evidence="2">
    <location>
        <begin position="64"/>
        <end position="156"/>
    </location>
</feature>
<dbReference type="RefSeq" id="WP_085934996.1">
    <property type="nucleotide sequence ID" value="NZ_FUWJ01000003.1"/>
</dbReference>
<dbReference type="Pfam" id="PF00561">
    <property type="entry name" value="Abhydrolase_1"/>
    <property type="match status" value="1"/>
</dbReference>
<feature type="active site" evidence="1">
    <location>
        <position position="299"/>
    </location>
</feature>
<gene>
    <name evidence="3" type="ORF">SAMN02745126_03310</name>
</gene>
<dbReference type="PANTHER" id="PTHR32268:SF15">
    <property type="entry name" value="HOMOSERINE ACETYLTRANSFERASE FAMILY PROTEIN (AFU_ORTHOLOGUE AFUA_1G15350)"/>
    <property type="match status" value="1"/>
</dbReference>
<dbReference type="EMBL" id="FUWJ01000003">
    <property type="protein sequence ID" value="SKA04735.1"/>
    <property type="molecule type" value="Genomic_DNA"/>
</dbReference>
<dbReference type="NCBIfam" id="NF005757">
    <property type="entry name" value="PRK07581.1"/>
    <property type="match status" value="1"/>
</dbReference>
<proteinExistence type="predicted"/>
<keyword evidence="4" id="KW-1185">Reference proteome</keyword>
<keyword evidence="3" id="KW-0808">Transferase</keyword>
<dbReference type="Proteomes" id="UP000190092">
    <property type="component" value="Unassembled WGS sequence"/>
</dbReference>
<dbReference type="SUPFAM" id="SSF53474">
    <property type="entry name" value="alpha/beta-Hydrolases"/>
    <property type="match status" value="1"/>
</dbReference>
<evidence type="ECO:0000313" key="4">
    <source>
        <dbReference type="Proteomes" id="UP000190092"/>
    </source>
</evidence>
<dbReference type="InterPro" id="IPR000073">
    <property type="entry name" value="AB_hydrolase_1"/>
</dbReference>
<dbReference type="PANTHER" id="PTHR32268">
    <property type="entry name" value="HOMOSERINE O-ACETYLTRANSFERASE"/>
    <property type="match status" value="1"/>
</dbReference>
<dbReference type="InterPro" id="IPR008220">
    <property type="entry name" value="HAT_MetX-like"/>
</dbReference>
<evidence type="ECO:0000256" key="1">
    <source>
        <dbReference type="PIRSR" id="PIRSR000443-1"/>
    </source>
</evidence>
<dbReference type="STRING" id="225324.SAMN02745126_03310"/>
<dbReference type="GO" id="GO:0016747">
    <property type="term" value="F:acyltransferase activity, transferring groups other than amino-acyl groups"/>
    <property type="evidence" value="ECO:0007669"/>
    <property type="project" value="InterPro"/>
</dbReference>
<organism evidence="3 4">
    <name type="scientific">Enhydrobacter aerosaccus</name>
    <dbReference type="NCBI Taxonomy" id="225324"/>
    <lineage>
        <taxon>Bacteria</taxon>
        <taxon>Pseudomonadati</taxon>
        <taxon>Pseudomonadota</taxon>
        <taxon>Alphaproteobacteria</taxon>
        <taxon>Hyphomicrobiales</taxon>
        <taxon>Enhydrobacter</taxon>
    </lineage>
</organism>
<feature type="active site" evidence="1">
    <location>
        <position position="270"/>
    </location>
</feature>
<feature type="active site" description="Nucleophile" evidence="1">
    <location>
        <position position="125"/>
    </location>
</feature>
<dbReference type="PIRSF" id="PIRSF000443">
    <property type="entry name" value="Homoser_Ac_trans"/>
    <property type="match status" value="1"/>
</dbReference>
<dbReference type="Gene3D" id="3.40.50.1820">
    <property type="entry name" value="alpha/beta hydrolase"/>
    <property type="match status" value="1"/>
</dbReference>
<sequence>MRTSEGVFDCGDVTLQRGGTLKGARIVYKTFGTLNAARDNVIVYPTSYGAQHTDIEWLVRPEHALDPSRYFVVIPNMFTNGLSTSPSNYDGAFPDVTTCDNVLQQRRLMMEVFGVDRVRMVYGWSMGAQQAYHWAALFGESVERIVVNCGSARTAPHNFVFLEGIRTTLQAAATAEQGLRAMGRIYAGWALSQTFYRRELWRGLGFSDLEDFLVRSWEANFVRRDRRDLLAQLWTWQHSDISANDLFRGDLAMALAAIKARVLLMPSATDLYFQTDDNRLELPHLKDATLVEIPSVWGHRAGNPRDNPEDAAFLDTQVEALLAR</sequence>